<evidence type="ECO:0000313" key="3">
    <source>
        <dbReference type="Proteomes" id="UP000680865"/>
    </source>
</evidence>
<feature type="domain" description="YdhG-like" evidence="1">
    <location>
        <begin position="21"/>
        <end position="125"/>
    </location>
</feature>
<evidence type="ECO:0000259" key="1">
    <source>
        <dbReference type="Pfam" id="PF08818"/>
    </source>
</evidence>
<name>A0A919SJL6_9ACTN</name>
<keyword evidence="3" id="KW-1185">Reference proteome</keyword>
<dbReference type="Pfam" id="PF08818">
    <property type="entry name" value="DUF1801"/>
    <property type="match status" value="1"/>
</dbReference>
<proteinExistence type="predicted"/>
<protein>
    <recommendedName>
        <fullName evidence="1">YdhG-like domain-containing protein</fullName>
    </recommendedName>
</protein>
<dbReference type="InterPro" id="IPR014922">
    <property type="entry name" value="YdhG-like"/>
</dbReference>
<reference evidence="2" key="1">
    <citation type="submission" date="2021-03" db="EMBL/GenBank/DDBJ databases">
        <title>Whole genome shotgun sequence of Actinoplanes consettensis NBRC 14913.</title>
        <authorList>
            <person name="Komaki H."/>
            <person name="Tamura T."/>
        </authorList>
    </citation>
    <scope>NUCLEOTIDE SEQUENCE</scope>
    <source>
        <strain evidence="2">NBRC 14913</strain>
    </source>
</reference>
<accession>A0A919SJL6</accession>
<gene>
    <name evidence="2" type="ORF">Aco04nite_32540</name>
</gene>
<organism evidence="2 3">
    <name type="scientific">Winogradskya consettensis</name>
    <dbReference type="NCBI Taxonomy" id="113560"/>
    <lineage>
        <taxon>Bacteria</taxon>
        <taxon>Bacillati</taxon>
        <taxon>Actinomycetota</taxon>
        <taxon>Actinomycetes</taxon>
        <taxon>Micromonosporales</taxon>
        <taxon>Micromonosporaceae</taxon>
        <taxon>Winogradskya</taxon>
    </lineage>
</organism>
<dbReference type="RefSeq" id="WP_212998043.1">
    <property type="nucleotide sequence ID" value="NZ_BAAATW010000007.1"/>
</dbReference>
<sequence length="128" mass="14433">MGTPDAEVERYLAELQHPLKDGVLQLREAILASGTAITEHVKWNAPSFCYDGEDRVTFRLQPRGRLQLIFHRGAKVRADTAGFAFDDPTGLMTWASPDRAVVDFPDLDAVEARRAQVVELVERWVLTR</sequence>
<dbReference type="SUPFAM" id="SSF159888">
    <property type="entry name" value="YdhG-like"/>
    <property type="match status" value="1"/>
</dbReference>
<evidence type="ECO:0000313" key="2">
    <source>
        <dbReference type="EMBL" id="GIM72906.1"/>
    </source>
</evidence>
<comment type="caution">
    <text evidence="2">The sequence shown here is derived from an EMBL/GenBank/DDBJ whole genome shotgun (WGS) entry which is preliminary data.</text>
</comment>
<dbReference type="Proteomes" id="UP000680865">
    <property type="component" value="Unassembled WGS sequence"/>
</dbReference>
<dbReference type="EMBL" id="BOQP01000016">
    <property type="protein sequence ID" value="GIM72906.1"/>
    <property type="molecule type" value="Genomic_DNA"/>
</dbReference>
<dbReference type="AlphaFoldDB" id="A0A919SJL6"/>